<dbReference type="OrthoDB" id="5382961at2"/>
<keyword evidence="6 7" id="KW-0472">Membrane</keyword>
<dbReference type="Proteomes" id="UP000295525">
    <property type="component" value="Unassembled WGS sequence"/>
</dbReference>
<reference evidence="8 9" key="1">
    <citation type="submission" date="2019-03" db="EMBL/GenBank/DDBJ databases">
        <title>Genomic Encyclopedia of Type Strains, Phase IV (KMG-IV): sequencing the most valuable type-strain genomes for metagenomic binning, comparative biology and taxonomic classification.</title>
        <authorList>
            <person name="Goeker M."/>
        </authorList>
    </citation>
    <scope>NUCLEOTIDE SEQUENCE [LARGE SCALE GENOMIC DNA]</scope>
    <source>
        <strain evidence="8 9">DSM 24591</strain>
    </source>
</reference>
<evidence type="ECO:0000256" key="7">
    <source>
        <dbReference type="SAM" id="Phobius"/>
    </source>
</evidence>
<dbReference type="InterPro" id="IPR051907">
    <property type="entry name" value="DoxX-like_oxidoreductase"/>
</dbReference>
<dbReference type="Pfam" id="PF07681">
    <property type="entry name" value="DoxX"/>
    <property type="match status" value="1"/>
</dbReference>
<gene>
    <name evidence="8" type="ORF">EDC26_10757</name>
</gene>
<keyword evidence="9" id="KW-1185">Reference proteome</keyword>
<evidence type="ECO:0000256" key="2">
    <source>
        <dbReference type="ARBA" id="ARBA00006679"/>
    </source>
</evidence>
<evidence type="ECO:0000313" key="9">
    <source>
        <dbReference type="Proteomes" id="UP000295525"/>
    </source>
</evidence>
<comment type="subcellular location">
    <subcellularLocation>
        <location evidence="1">Cell membrane</location>
        <topology evidence="1">Multi-pass membrane protein</topology>
    </subcellularLocation>
</comment>
<evidence type="ECO:0000313" key="8">
    <source>
        <dbReference type="EMBL" id="TCT07002.1"/>
    </source>
</evidence>
<feature type="transmembrane region" description="Helical" evidence="7">
    <location>
        <begin position="73"/>
        <end position="91"/>
    </location>
</feature>
<dbReference type="PANTHER" id="PTHR33452">
    <property type="entry name" value="OXIDOREDUCTASE CATD-RELATED"/>
    <property type="match status" value="1"/>
</dbReference>
<dbReference type="GO" id="GO:0005886">
    <property type="term" value="C:plasma membrane"/>
    <property type="evidence" value="ECO:0007669"/>
    <property type="project" value="UniProtKB-SubCell"/>
</dbReference>
<organism evidence="8 9">
    <name type="scientific">Paralcaligenes ureilyticus</name>
    <dbReference type="NCBI Taxonomy" id="627131"/>
    <lineage>
        <taxon>Bacteria</taxon>
        <taxon>Pseudomonadati</taxon>
        <taxon>Pseudomonadota</taxon>
        <taxon>Betaproteobacteria</taxon>
        <taxon>Burkholderiales</taxon>
        <taxon>Alcaligenaceae</taxon>
        <taxon>Paralcaligenes</taxon>
    </lineage>
</organism>
<dbReference type="RefSeq" id="WP_132582450.1">
    <property type="nucleotide sequence ID" value="NZ_SMAJ01000007.1"/>
</dbReference>
<feature type="transmembrane region" description="Helical" evidence="7">
    <location>
        <begin position="12"/>
        <end position="34"/>
    </location>
</feature>
<feature type="transmembrane region" description="Helical" evidence="7">
    <location>
        <begin position="46"/>
        <end position="66"/>
    </location>
</feature>
<dbReference type="EMBL" id="SMAJ01000007">
    <property type="protein sequence ID" value="TCT07002.1"/>
    <property type="molecule type" value="Genomic_DNA"/>
</dbReference>
<evidence type="ECO:0000256" key="1">
    <source>
        <dbReference type="ARBA" id="ARBA00004651"/>
    </source>
</evidence>
<evidence type="ECO:0000256" key="5">
    <source>
        <dbReference type="ARBA" id="ARBA00022989"/>
    </source>
</evidence>
<keyword evidence="5 7" id="KW-1133">Transmembrane helix</keyword>
<comment type="similarity">
    <text evidence="2">Belongs to the DoxX family.</text>
</comment>
<accession>A0A4R3M1Y0</accession>
<evidence type="ECO:0000256" key="3">
    <source>
        <dbReference type="ARBA" id="ARBA00022475"/>
    </source>
</evidence>
<dbReference type="AlphaFoldDB" id="A0A4R3M1Y0"/>
<proteinExistence type="inferred from homology"/>
<comment type="caution">
    <text evidence="8">The sequence shown here is derived from an EMBL/GenBank/DDBJ whole genome shotgun (WGS) entry which is preliminary data.</text>
</comment>
<protein>
    <submittedName>
        <fullName evidence="8">Putative oxidoreductase</fullName>
    </submittedName>
</protein>
<dbReference type="InterPro" id="IPR032808">
    <property type="entry name" value="DoxX"/>
</dbReference>
<keyword evidence="3" id="KW-1003">Cell membrane</keyword>
<keyword evidence="4 7" id="KW-0812">Transmembrane</keyword>
<evidence type="ECO:0000256" key="4">
    <source>
        <dbReference type="ARBA" id="ARBA00022692"/>
    </source>
</evidence>
<feature type="transmembrane region" description="Helical" evidence="7">
    <location>
        <begin position="103"/>
        <end position="120"/>
    </location>
</feature>
<name>A0A4R3M1Y0_9BURK</name>
<evidence type="ECO:0000256" key="6">
    <source>
        <dbReference type="ARBA" id="ARBA00023136"/>
    </source>
</evidence>
<dbReference type="PANTHER" id="PTHR33452:SF1">
    <property type="entry name" value="INNER MEMBRANE PROTEIN YPHA-RELATED"/>
    <property type="match status" value="1"/>
</dbReference>
<sequence length="134" mass="13864">MTISRIDSAAAVARLTLGAILLAHGLTKLLVFTLPGTAAFFASVGFPGWTAYIVTPLEILGGLAILLGYRARIAAIITLPILLGALSVHAGNGWSFTNAHGGWEFPAALVLLGVIVALLGEGRYALRPTSVNNS</sequence>